<accession>A0A3N4HUL1</accession>
<evidence type="ECO:0000256" key="2">
    <source>
        <dbReference type="SAM" id="SignalP"/>
    </source>
</evidence>
<feature type="transmembrane region" description="Helical" evidence="1">
    <location>
        <begin position="414"/>
        <end position="438"/>
    </location>
</feature>
<dbReference type="Proteomes" id="UP000275078">
    <property type="component" value="Unassembled WGS sequence"/>
</dbReference>
<feature type="transmembrane region" description="Helical" evidence="1">
    <location>
        <begin position="349"/>
        <end position="370"/>
    </location>
</feature>
<evidence type="ECO:0000256" key="1">
    <source>
        <dbReference type="SAM" id="Phobius"/>
    </source>
</evidence>
<feature type="transmembrane region" description="Helical" evidence="1">
    <location>
        <begin position="458"/>
        <end position="482"/>
    </location>
</feature>
<organism evidence="3 4">
    <name type="scientific">Ascobolus immersus RN42</name>
    <dbReference type="NCBI Taxonomy" id="1160509"/>
    <lineage>
        <taxon>Eukaryota</taxon>
        <taxon>Fungi</taxon>
        <taxon>Dikarya</taxon>
        <taxon>Ascomycota</taxon>
        <taxon>Pezizomycotina</taxon>
        <taxon>Pezizomycetes</taxon>
        <taxon>Pezizales</taxon>
        <taxon>Ascobolaceae</taxon>
        <taxon>Ascobolus</taxon>
    </lineage>
</organism>
<gene>
    <name evidence="3" type="ORF">BJ508DRAFT_310587</name>
</gene>
<dbReference type="EMBL" id="ML119734">
    <property type="protein sequence ID" value="RPA76947.1"/>
    <property type="molecule type" value="Genomic_DNA"/>
</dbReference>
<dbReference type="AlphaFoldDB" id="A0A3N4HUL1"/>
<feature type="signal peptide" evidence="2">
    <location>
        <begin position="1"/>
        <end position="22"/>
    </location>
</feature>
<feature type="transmembrane region" description="Helical" evidence="1">
    <location>
        <begin position="494"/>
        <end position="516"/>
    </location>
</feature>
<reference evidence="3 4" key="1">
    <citation type="journal article" date="2018" name="Nat. Ecol. Evol.">
        <title>Pezizomycetes genomes reveal the molecular basis of ectomycorrhizal truffle lifestyle.</title>
        <authorList>
            <person name="Murat C."/>
            <person name="Payen T."/>
            <person name="Noel B."/>
            <person name="Kuo A."/>
            <person name="Morin E."/>
            <person name="Chen J."/>
            <person name="Kohler A."/>
            <person name="Krizsan K."/>
            <person name="Balestrini R."/>
            <person name="Da Silva C."/>
            <person name="Montanini B."/>
            <person name="Hainaut M."/>
            <person name="Levati E."/>
            <person name="Barry K.W."/>
            <person name="Belfiori B."/>
            <person name="Cichocki N."/>
            <person name="Clum A."/>
            <person name="Dockter R.B."/>
            <person name="Fauchery L."/>
            <person name="Guy J."/>
            <person name="Iotti M."/>
            <person name="Le Tacon F."/>
            <person name="Lindquist E.A."/>
            <person name="Lipzen A."/>
            <person name="Malagnac F."/>
            <person name="Mello A."/>
            <person name="Molinier V."/>
            <person name="Miyauchi S."/>
            <person name="Poulain J."/>
            <person name="Riccioni C."/>
            <person name="Rubini A."/>
            <person name="Sitrit Y."/>
            <person name="Splivallo R."/>
            <person name="Traeger S."/>
            <person name="Wang M."/>
            <person name="Zifcakova L."/>
            <person name="Wipf D."/>
            <person name="Zambonelli A."/>
            <person name="Paolocci F."/>
            <person name="Nowrousian M."/>
            <person name="Ottonello S."/>
            <person name="Baldrian P."/>
            <person name="Spatafora J.W."/>
            <person name="Henrissat B."/>
            <person name="Nagy L.G."/>
            <person name="Aury J.M."/>
            <person name="Wincker P."/>
            <person name="Grigoriev I.V."/>
            <person name="Bonfante P."/>
            <person name="Martin F.M."/>
        </authorList>
    </citation>
    <scope>NUCLEOTIDE SEQUENCE [LARGE SCALE GENOMIC DNA]</scope>
    <source>
        <strain evidence="3 4">RN42</strain>
    </source>
</reference>
<keyword evidence="1" id="KW-1133">Transmembrane helix</keyword>
<evidence type="ECO:0000313" key="4">
    <source>
        <dbReference type="Proteomes" id="UP000275078"/>
    </source>
</evidence>
<name>A0A3N4HUL1_ASCIM</name>
<keyword evidence="4" id="KW-1185">Reference proteome</keyword>
<evidence type="ECO:0000313" key="3">
    <source>
        <dbReference type="EMBL" id="RPA76947.1"/>
    </source>
</evidence>
<protein>
    <submittedName>
        <fullName evidence="3">Uncharacterized protein</fullName>
    </submittedName>
</protein>
<proteinExistence type="predicted"/>
<keyword evidence="2" id="KW-0732">Signal</keyword>
<keyword evidence="1" id="KW-0472">Membrane</keyword>
<keyword evidence="1" id="KW-0812">Transmembrane</keyword>
<feature type="chain" id="PRO_5018294045" evidence="2">
    <location>
        <begin position="23"/>
        <end position="523"/>
    </location>
</feature>
<sequence>MAPMQRLFIFLICSLSLSLATSRLLLARDLNNDHIHDILPSPAVGHIDDLEIGQQPNYGSQTWTPVIPNNNQPELAKRENAVNSTEENITNIDTTTSPYTPLLPALLHCYTTSRLLNHVHPLKLSSPYAVPPPQGPFAEQIRLYGSTSVFPVALTPQNCTFQVAPTDHELVRRVMSRLEDPVLDWCERFVEDRPLFDLGQQLVGDTGYGDRTGRVLAEFLKECPVPDTDQGVNSSTSEVRMRMSEDFEPALGELFDEDETFHAYKVVRVRTEGVTHVLFVTAEGDGYYSFYQDTYSKIHQVKNGMVQVPKMKGRIAVVGMSDGTLKDDTIRTKVRVVEFGAKPGAHKAWFTYVGAAWGVVLGLLLLGMCIPKKPEPPVSEEPITAYAYYQENGYYPKPVPEELRPRPSRSPFEAVVFWLKTIVAFAWYGLEWYLFVTVSFRLENGPWHWVNTEEDKKYFLYAILLWTAIGFWAINWMWGLLGQGECEQRRGFKTVGFFVTIVHLGIFLMFLTEGILQWHTRKG</sequence>